<evidence type="ECO:0000313" key="2">
    <source>
        <dbReference type="EMBL" id="TDO16476.1"/>
    </source>
</evidence>
<accession>A0A4R6I582</accession>
<gene>
    <name evidence="2" type="ORF">DFO68_1012</name>
</gene>
<dbReference type="SUPFAM" id="SSF56349">
    <property type="entry name" value="DNA breaking-rejoining enzymes"/>
    <property type="match status" value="1"/>
</dbReference>
<dbReference type="GO" id="GO:0006310">
    <property type="term" value="P:DNA recombination"/>
    <property type="evidence" value="ECO:0007669"/>
    <property type="project" value="UniProtKB-KW"/>
</dbReference>
<dbReference type="GO" id="GO:0003677">
    <property type="term" value="F:DNA binding"/>
    <property type="evidence" value="ECO:0007669"/>
    <property type="project" value="InterPro"/>
</dbReference>
<dbReference type="Proteomes" id="UP000295150">
    <property type="component" value="Unassembled WGS sequence"/>
</dbReference>
<proteinExistence type="predicted"/>
<dbReference type="AlphaFoldDB" id="A0A4R6I582"/>
<dbReference type="OrthoDB" id="5824039at2"/>
<protein>
    <recommendedName>
        <fullName evidence="4">Phage integrase family protein</fullName>
    </recommendedName>
</protein>
<dbReference type="Gene3D" id="1.10.443.10">
    <property type="entry name" value="Intergrase catalytic core"/>
    <property type="match status" value="1"/>
</dbReference>
<reference evidence="2 3" key="1">
    <citation type="submission" date="2019-03" db="EMBL/GenBank/DDBJ databases">
        <title>Freshwater and sediment microbial communities from various areas in North America, analyzing microbe dynamics in response to fracking.</title>
        <authorList>
            <person name="Lamendella R."/>
        </authorList>
    </citation>
    <scope>NUCLEOTIDE SEQUENCE [LARGE SCALE GENOMIC DNA]</scope>
    <source>
        <strain evidence="2 3">1_TX</strain>
    </source>
</reference>
<organism evidence="2 3">
    <name type="scientific">Halomonas ventosae</name>
    <dbReference type="NCBI Taxonomy" id="229007"/>
    <lineage>
        <taxon>Bacteria</taxon>
        <taxon>Pseudomonadati</taxon>
        <taxon>Pseudomonadota</taxon>
        <taxon>Gammaproteobacteria</taxon>
        <taxon>Oceanospirillales</taxon>
        <taxon>Halomonadaceae</taxon>
        <taxon>Halomonas</taxon>
    </lineage>
</organism>
<name>A0A4R6I582_9GAMM</name>
<dbReference type="GO" id="GO:0015074">
    <property type="term" value="P:DNA integration"/>
    <property type="evidence" value="ECO:0007669"/>
    <property type="project" value="InterPro"/>
</dbReference>
<dbReference type="InterPro" id="IPR013762">
    <property type="entry name" value="Integrase-like_cat_sf"/>
</dbReference>
<evidence type="ECO:0000313" key="3">
    <source>
        <dbReference type="Proteomes" id="UP000295150"/>
    </source>
</evidence>
<keyword evidence="1" id="KW-0233">DNA recombination</keyword>
<dbReference type="EMBL" id="SNWH01000001">
    <property type="protein sequence ID" value="TDO16476.1"/>
    <property type="molecule type" value="Genomic_DNA"/>
</dbReference>
<sequence length="593" mass="67810">MAFQRREKRKVSPAKPSYGSNVININLKDKTITDGHGTANFERLLYKGCPILPMDGRRAWVPKNQTEIVDAGRKEIVIKICNAIHSMDKKERTKINTFNETVRYIRLLEKHGVEEIFCRESLSLYVKDLATKYISGTKGKSLQSRQNSIKALLFEIDAELYEQFKNSFMSFPSDTIRVTPYSDDELKKIISNLFTIYDNYAAHLENNTEPEAFPLYKAERKDCYETNDAHTLRRTVSYRTNSSIWKCDLVRTAYYITCFYTGVNSTPLLDLKTSDLSEEPFKDITRRAYKLKTYKGRQSGKKNEINIGFTKKAKVFFERWIKISKKLNGYEDGYVFPNLINDKPSKMTSTNISKLNKYLAQLEIPALSSQRFRKTKATLIMRATESIFMVAQGLNNSVETAAKHYADGDAVTTEFSLASALYIREQTALGKPLETVVKESSFIFRDPVKESNIGNRFKKLSNGLRCGGAYKEKSIKIKNALVKEGIASTEDLVACHKFLECFGCMHHAVVAEKDDIWLLLSFQDVILESINRPSVNSKPTSLLGKVDYTLQVIIEKMKSDHKAVYDEAYQQYLEAPHPLWQDIDDIELVLGAY</sequence>
<dbReference type="InterPro" id="IPR011010">
    <property type="entry name" value="DNA_brk_join_enz"/>
</dbReference>
<comment type="caution">
    <text evidence="2">The sequence shown here is derived from an EMBL/GenBank/DDBJ whole genome shotgun (WGS) entry which is preliminary data.</text>
</comment>
<dbReference type="RefSeq" id="WP_133480823.1">
    <property type="nucleotide sequence ID" value="NZ_SNWH01000001.1"/>
</dbReference>
<evidence type="ECO:0000256" key="1">
    <source>
        <dbReference type="ARBA" id="ARBA00023172"/>
    </source>
</evidence>
<evidence type="ECO:0008006" key="4">
    <source>
        <dbReference type="Google" id="ProtNLM"/>
    </source>
</evidence>
<keyword evidence="3" id="KW-1185">Reference proteome</keyword>